<protein>
    <submittedName>
        <fullName evidence="1">Uncharacterized protein</fullName>
    </submittedName>
</protein>
<comment type="caution">
    <text evidence="1">The sequence shown here is derived from an EMBL/GenBank/DDBJ whole genome shotgun (WGS) entry which is preliminary data.</text>
</comment>
<evidence type="ECO:0000313" key="1">
    <source>
        <dbReference type="EMBL" id="CDI41540.1"/>
    </source>
</evidence>
<proteinExistence type="predicted"/>
<dbReference type="AlphaFoldDB" id="U4QLM4"/>
<dbReference type="EMBL" id="CBUH010000025">
    <property type="protein sequence ID" value="CDI41540.1"/>
    <property type="molecule type" value="Genomic_DNA"/>
</dbReference>
<name>U4QLM4_LACHE</name>
<reference evidence="1 2" key="1">
    <citation type="submission" date="2013-09" db="EMBL/GenBank/DDBJ databases">
        <title>Draft Genome Sequence of five Lactobacillus helveticus strains CIRM-BIA 101T, 103, 104, 951 and 953 isolated from milk product.</title>
        <authorList>
            <person name="Valence F."/>
            <person name="Chuat V."/>
            <person name="Ma L."/>
            <person name="Creno S."/>
            <person name="Falentin H."/>
            <person name="Lortal S."/>
            <person name="Bizet C."/>
            <person name="Clermont D."/>
            <person name="Loux V."/>
            <person name="Bouchier C."/>
            <person name="Cousin S."/>
        </authorList>
    </citation>
    <scope>NUCLEOTIDE SEQUENCE [LARGE SCALE GENOMIC DNA]</scope>
    <source>
        <strain evidence="1 2">CIRM-BIA 953</strain>
    </source>
</reference>
<organism evidence="1 2">
    <name type="scientific">Lactobacillus helveticus CIRM-BIA 953</name>
    <dbReference type="NCBI Taxonomy" id="1226335"/>
    <lineage>
        <taxon>Bacteria</taxon>
        <taxon>Bacillati</taxon>
        <taxon>Bacillota</taxon>
        <taxon>Bacilli</taxon>
        <taxon>Lactobacillales</taxon>
        <taxon>Lactobacillaceae</taxon>
        <taxon>Lactobacillus</taxon>
    </lineage>
</organism>
<gene>
    <name evidence="1" type="ORF">LHCIRMBIA953_02504</name>
</gene>
<sequence>MMIFLKVGWTKLDENFDPMKLQEINYKF</sequence>
<accession>U4QLM4</accession>
<evidence type="ECO:0000313" key="2">
    <source>
        <dbReference type="Proteomes" id="UP000017243"/>
    </source>
</evidence>
<dbReference type="Proteomes" id="UP000017243">
    <property type="component" value="Unassembled WGS sequence"/>
</dbReference>